<dbReference type="Proteomes" id="UP001596108">
    <property type="component" value="Unassembled WGS sequence"/>
</dbReference>
<dbReference type="RefSeq" id="WP_378110240.1">
    <property type="nucleotide sequence ID" value="NZ_JBHSNC010000010.1"/>
</dbReference>
<evidence type="ECO:0000313" key="3">
    <source>
        <dbReference type="Proteomes" id="UP001596108"/>
    </source>
</evidence>
<feature type="domain" description="Putative phage metallopeptidase" evidence="1">
    <location>
        <begin position="13"/>
        <end position="152"/>
    </location>
</feature>
<proteinExistence type="predicted"/>
<comment type="caution">
    <text evidence="2">The sequence shown here is derived from an EMBL/GenBank/DDBJ whole genome shotgun (WGS) entry which is preliminary data.</text>
</comment>
<evidence type="ECO:0000313" key="2">
    <source>
        <dbReference type="EMBL" id="MFC5528406.1"/>
    </source>
</evidence>
<protein>
    <submittedName>
        <fullName evidence="2">Metallopeptidase</fullName>
        <ecNumber evidence="2">3.4.24.-</ecNumber>
    </submittedName>
</protein>
<keyword evidence="3" id="KW-1185">Reference proteome</keyword>
<sequence>MARRKGNKVEKFHSEAKEEVYELLDSVIENHHSDLGDTAFLILMKHGGWKSKGKPVLGKVQILNDAFRRSMKRDAIIYLNSDVWLSLSKPQRVYLLDHLMYSLDVATDRHSDVKTAADGRPLLTTSPHDFEGYADVVKRHGPIMQDIKRLLSGLRETNQLTIEEVAAGAEQPAVPPHEGITGTIDPDGTIQVDDKNQVTIEQAAAEAQPDTLPVIL</sequence>
<dbReference type="EMBL" id="JBHSNC010000010">
    <property type="protein sequence ID" value="MFC5528406.1"/>
    <property type="molecule type" value="Genomic_DNA"/>
</dbReference>
<dbReference type="GO" id="GO:0016787">
    <property type="term" value="F:hydrolase activity"/>
    <property type="evidence" value="ECO:0007669"/>
    <property type="project" value="UniProtKB-KW"/>
</dbReference>
<name>A0ABW0QTV9_9BACL</name>
<dbReference type="InterPro" id="IPR043998">
    <property type="entry name" value="Put_Metallopep"/>
</dbReference>
<dbReference type="EC" id="3.4.24.-" evidence="2"/>
<accession>A0ABW0QTV9</accession>
<gene>
    <name evidence="2" type="ORF">ACFPQ4_02940</name>
</gene>
<dbReference type="Pfam" id="PF18894">
    <property type="entry name" value="PhageMetallopep"/>
    <property type="match status" value="1"/>
</dbReference>
<reference evidence="3" key="1">
    <citation type="journal article" date="2019" name="Int. J. Syst. Evol. Microbiol.">
        <title>The Global Catalogue of Microorganisms (GCM) 10K type strain sequencing project: providing services to taxonomists for standard genome sequencing and annotation.</title>
        <authorList>
            <consortium name="The Broad Institute Genomics Platform"/>
            <consortium name="The Broad Institute Genome Sequencing Center for Infectious Disease"/>
            <person name="Wu L."/>
            <person name="Ma J."/>
        </authorList>
    </citation>
    <scope>NUCLEOTIDE SEQUENCE [LARGE SCALE GENOMIC DNA]</scope>
    <source>
        <strain evidence="3">CGMCC 1.18578</strain>
    </source>
</reference>
<organism evidence="2 3">
    <name type="scientific">Cohnella yongneupensis</name>
    <dbReference type="NCBI Taxonomy" id="425006"/>
    <lineage>
        <taxon>Bacteria</taxon>
        <taxon>Bacillati</taxon>
        <taxon>Bacillota</taxon>
        <taxon>Bacilli</taxon>
        <taxon>Bacillales</taxon>
        <taxon>Paenibacillaceae</taxon>
        <taxon>Cohnella</taxon>
    </lineage>
</organism>
<keyword evidence="2" id="KW-0378">Hydrolase</keyword>
<evidence type="ECO:0000259" key="1">
    <source>
        <dbReference type="Pfam" id="PF18894"/>
    </source>
</evidence>